<organism evidence="3">
    <name type="scientific">Echinostoma caproni</name>
    <dbReference type="NCBI Taxonomy" id="27848"/>
    <lineage>
        <taxon>Eukaryota</taxon>
        <taxon>Metazoa</taxon>
        <taxon>Spiralia</taxon>
        <taxon>Lophotrochozoa</taxon>
        <taxon>Platyhelminthes</taxon>
        <taxon>Trematoda</taxon>
        <taxon>Digenea</taxon>
        <taxon>Plagiorchiida</taxon>
        <taxon>Echinostomata</taxon>
        <taxon>Echinostomatoidea</taxon>
        <taxon>Echinostomatidae</taxon>
        <taxon>Echinostoma</taxon>
    </lineage>
</organism>
<proteinExistence type="predicted"/>
<accession>A0A183A2U1</accession>
<evidence type="ECO:0000313" key="3">
    <source>
        <dbReference type="WBParaSite" id="ECPE_0000127601-mRNA-1"/>
    </source>
</evidence>
<gene>
    <name evidence="1" type="ORF">ECPE_LOCUS1276</name>
</gene>
<dbReference type="Proteomes" id="UP000272942">
    <property type="component" value="Unassembled WGS sequence"/>
</dbReference>
<protein>
    <submittedName>
        <fullName evidence="3">Transposase</fullName>
    </submittedName>
</protein>
<reference evidence="3" key="1">
    <citation type="submission" date="2016-06" db="UniProtKB">
        <authorList>
            <consortium name="WormBaseParasite"/>
        </authorList>
    </citation>
    <scope>IDENTIFICATION</scope>
</reference>
<reference evidence="1 2" key="2">
    <citation type="submission" date="2018-11" db="EMBL/GenBank/DDBJ databases">
        <authorList>
            <consortium name="Pathogen Informatics"/>
        </authorList>
    </citation>
    <scope>NUCLEOTIDE SEQUENCE [LARGE SCALE GENOMIC DNA]</scope>
    <source>
        <strain evidence="1 2">Egypt</strain>
    </source>
</reference>
<name>A0A183A2U1_9TREM</name>
<keyword evidence="2" id="KW-1185">Reference proteome</keyword>
<dbReference type="AlphaFoldDB" id="A0A183A2U1"/>
<dbReference type="OrthoDB" id="8042916at2759"/>
<dbReference type="EMBL" id="UZAN01006960">
    <property type="protein sequence ID" value="VDP35994.1"/>
    <property type="molecule type" value="Genomic_DNA"/>
</dbReference>
<sequence length="137" mass="15449">MKQTWGRFLSDRSNFSQKCAKLDEDHKWHGAYTNEKPIDNGSDTTPITKLFTVKNHIATRRSFLTISTMNGTIASSADQTSVTLVSLDSGECVEVTEGFIMDDMPMRAVESIGELVTRWTHLRDLHLEETDSPEIDL</sequence>
<evidence type="ECO:0000313" key="2">
    <source>
        <dbReference type="Proteomes" id="UP000272942"/>
    </source>
</evidence>
<evidence type="ECO:0000313" key="1">
    <source>
        <dbReference type="EMBL" id="VDP35994.1"/>
    </source>
</evidence>
<dbReference type="WBParaSite" id="ECPE_0000127601-mRNA-1">
    <property type="protein sequence ID" value="ECPE_0000127601-mRNA-1"/>
    <property type="gene ID" value="ECPE_0000127601"/>
</dbReference>